<reference evidence="7" key="1">
    <citation type="journal article" date="2012" name="Mol. Plant Microbe Interact.">
        <title>A highly conserved effector in Fusarium oxysporum is required for full virulence on Arabidopsis.</title>
        <authorList>
            <person name="Thatcher L.F."/>
            <person name="Gardiner D.M."/>
            <person name="Kazan K."/>
            <person name="Manners J."/>
        </authorList>
    </citation>
    <scope>NUCLEOTIDE SEQUENCE [LARGE SCALE GENOMIC DNA]</scope>
    <source>
        <strain evidence="7">Fo5176</strain>
    </source>
</reference>
<dbReference type="Pfam" id="PF04082">
    <property type="entry name" value="Fungal_trans"/>
    <property type="match status" value="1"/>
</dbReference>
<evidence type="ECO:0000256" key="1">
    <source>
        <dbReference type="ARBA" id="ARBA00023015"/>
    </source>
</evidence>
<dbReference type="GO" id="GO:0005634">
    <property type="term" value="C:nucleus"/>
    <property type="evidence" value="ECO:0007669"/>
    <property type="project" value="TreeGrafter"/>
</dbReference>
<dbReference type="CDD" id="cd12148">
    <property type="entry name" value="fungal_TF_MHR"/>
    <property type="match status" value="1"/>
</dbReference>
<keyword evidence="2" id="KW-0238">DNA-binding</keyword>
<dbReference type="GO" id="GO:0000981">
    <property type="term" value="F:DNA-binding transcription factor activity, RNA polymerase II-specific"/>
    <property type="evidence" value="ECO:0007669"/>
    <property type="project" value="TreeGrafter"/>
</dbReference>
<evidence type="ECO:0000256" key="4">
    <source>
        <dbReference type="ARBA" id="ARBA00023242"/>
    </source>
</evidence>
<sequence>MELSDRAAEYSDAGRRLASSFRKSEPTLTGVQAELMRACFEKTTGAVIEAWHTLGTAIRDAQELGLHLIEPESTTYSKTEKPSDRELGRNVWLILHLWDAHMGIVLGRPMSTSMSPNDVALPMSSRDSCGKQRPPQPRDIRAAATRPFTRRCKSWTLKVVYSTRQSLYSTKLLVWCSRRLTRWCSLQRCIFAFPNELREQFAATRRNLDLGIERLKSLQARKNVLANSALSIIERLYRKMLAVVYPEEPLGHHQGGTDGRNFMTMEAETVGTNWDTILQPDLGDVLVPQPMNELLRSGYFAQSLSISPSYQTAYGQHQFGTDIMDSFGSDLMSYHSTDDTLHRAE</sequence>
<dbReference type="EnsemblFungi" id="FOXG_15772T0">
    <property type="protein sequence ID" value="FOXG_15772P0"/>
    <property type="gene ID" value="FOXG_15772"/>
</dbReference>
<dbReference type="Proteomes" id="UP000002489">
    <property type="component" value="Unassembled WGS sequence"/>
</dbReference>
<dbReference type="GO" id="GO:0006351">
    <property type="term" value="P:DNA-templated transcription"/>
    <property type="evidence" value="ECO:0007669"/>
    <property type="project" value="InterPro"/>
</dbReference>
<keyword evidence="3" id="KW-0804">Transcription</keyword>
<keyword evidence="4" id="KW-0539">Nucleus</keyword>
<dbReference type="PANTHER" id="PTHR47424:SF3">
    <property type="entry name" value="REGULATORY PROTEIN GAL4"/>
    <property type="match status" value="1"/>
</dbReference>
<reference evidence="6" key="2">
    <citation type="submission" date="2025-08" db="UniProtKB">
        <authorList>
            <consortium name="EnsemblFungi"/>
        </authorList>
    </citation>
    <scope>IDENTIFICATION</scope>
    <source>
        <strain evidence="6">4287 / CBS 123668 / FGSC 9935 / NRRL 34936</strain>
    </source>
</reference>
<dbReference type="STRING" id="426428.A0A0D2YHH9"/>
<dbReference type="GO" id="GO:0000978">
    <property type="term" value="F:RNA polymerase II cis-regulatory region sequence-specific DNA binding"/>
    <property type="evidence" value="ECO:0007669"/>
    <property type="project" value="TreeGrafter"/>
</dbReference>
<feature type="domain" description="Xylanolytic transcriptional activator regulatory" evidence="5">
    <location>
        <begin position="50"/>
        <end position="128"/>
    </location>
</feature>
<dbReference type="GO" id="GO:0000435">
    <property type="term" value="P:positive regulation of transcription from RNA polymerase II promoter by galactose"/>
    <property type="evidence" value="ECO:0007669"/>
    <property type="project" value="TreeGrafter"/>
</dbReference>
<evidence type="ECO:0000313" key="6">
    <source>
        <dbReference type="EnsemblFungi" id="FOXG_15772P0"/>
    </source>
</evidence>
<keyword evidence="1" id="KW-0805">Transcription regulation</keyword>
<dbReference type="InterPro" id="IPR007219">
    <property type="entry name" value="XnlR_reg_dom"/>
</dbReference>
<dbReference type="AlphaFoldDB" id="A0A0D2YHH9"/>
<dbReference type="PANTHER" id="PTHR47424">
    <property type="entry name" value="REGULATORY PROTEIN GAL4"/>
    <property type="match status" value="1"/>
</dbReference>
<evidence type="ECO:0000256" key="2">
    <source>
        <dbReference type="ARBA" id="ARBA00023125"/>
    </source>
</evidence>
<name>A0A0D2YHH9_FUSOF</name>
<accession>A0A0D2YHH9</accession>
<organism evidence="6 7">
    <name type="scientific">Fusarium oxysporum (strain Fo5176)</name>
    <name type="common">Fusarium vascular wilt</name>
    <dbReference type="NCBI Taxonomy" id="660025"/>
    <lineage>
        <taxon>Eukaryota</taxon>
        <taxon>Fungi</taxon>
        <taxon>Dikarya</taxon>
        <taxon>Ascomycota</taxon>
        <taxon>Pezizomycotina</taxon>
        <taxon>Sordariomycetes</taxon>
        <taxon>Hypocreomycetidae</taxon>
        <taxon>Hypocreales</taxon>
        <taxon>Nectriaceae</taxon>
        <taxon>Fusarium</taxon>
        <taxon>Fusarium oxysporum species complex</taxon>
    </lineage>
</organism>
<evidence type="ECO:0000256" key="3">
    <source>
        <dbReference type="ARBA" id="ARBA00023163"/>
    </source>
</evidence>
<dbReference type="GO" id="GO:0008270">
    <property type="term" value="F:zinc ion binding"/>
    <property type="evidence" value="ECO:0007669"/>
    <property type="project" value="InterPro"/>
</dbReference>
<evidence type="ECO:0000259" key="5">
    <source>
        <dbReference type="SMART" id="SM00906"/>
    </source>
</evidence>
<dbReference type="InterPro" id="IPR051127">
    <property type="entry name" value="Fungal_SecMet_Regulators"/>
</dbReference>
<proteinExistence type="predicted"/>
<evidence type="ECO:0000313" key="7">
    <source>
        <dbReference type="Proteomes" id="UP000002489"/>
    </source>
</evidence>
<dbReference type="SMART" id="SM00906">
    <property type="entry name" value="Fungal_trans"/>
    <property type="match status" value="1"/>
</dbReference>
<protein>
    <recommendedName>
        <fullName evidence="5">Xylanolytic transcriptional activator regulatory domain-containing protein</fullName>
    </recommendedName>
</protein>